<dbReference type="InterPro" id="IPR039781">
    <property type="entry name" value="Rad21/Rec8-like"/>
</dbReference>
<feature type="compositionally biased region" description="Acidic residues" evidence="3">
    <location>
        <begin position="685"/>
        <end position="701"/>
    </location>
</feature>
<dbReference type="GO" id="GO:0005634">
    <property type="term" value="C:nucleus"/>
    <property type="evidence" value="ECO:0007669"/>
    <property type="project" value="UniProtKB-SubCell"/>
</dbReference>
<keyword evidence="6" id="KW-1185">Reference proteome</keyword>
<evidence type="ECO:0000313" key="6">
    <source>
        <dbReference type="Proteomes" id="UP001199106"/>
    </source>
</evidence>
<evidence type="ECO:0000256" key="2">
    <source>
        <dbReference type="ARBA" id="ARBA00023242"/>
    </source>
</evidence>
<keyword evidence="2" id="KW-0539">Nucleus</keyword>
<organism evidence="5 6">
    <name type="scientific">Alternaria panax</name>
    <dbReference type="NCBI Taxonomy" id="48097"/>
    <lineage>
        <taxon>Eukaryota</taxon>
        <taxon>Fungi</taxon>
        <taxon>Dikarya</taxon>
        <taxon>Ascomycota</taxon>
        <taxon>Pezizomycotina</taxon>
        <taxon>Dothideomycetes</taxon>
        <taxon>Pleosporomycetidae</taxon>
        <taxon>Pleosporales</taxon>
        <taxon>Pleosporineae</taxon>
        <taxon>Pleosporaceae</taxon>
        <taxon>Alternaria</taxon>
        <taxon>Alternaria sect. Panax</taxon>
    </lineage>
</organism>
<sequence length="751" mass="82180">MFYSHDVLTSRKYGVATVWLVATLGHKSNLKRINRKQILEVDVSKACQTIVDPVAPMALRLQGNLLYGVSRVYLQQCGYILSDAEHAHNTLRVMLRTVKTTALDPNAGKARPEQLIFEDDPSFLPEFALPLPDLLSELDHNFNLDIARSGDSQSLTPFGSQRSLSSSHADVLGGIILPTSSPVAAGEFSLEGDDGVSSAGGPSGNTIEIEDPDFMFADDGEIVQLSPRRSVARTPARTSGATMFADAGASAQVWKGHDDGQRSGNQFPGDQIDMNFPFYDEDPAEGESFSSGVQQQSSVHSEVVESSDTFAAPMHRRRIPRSLPTDSAIELRNKELADWTKNYGQNMKAAARQKIKSRVAAQAKKNAEHYVWGSGIGGISQRILSGQGSSPFDMFIADNLFESITGLSRNKTTRTKHDRDSGIDDATQEESRRVRQKTGEPEVGRSFDDEDLPMIGDDDIAVELPREGVSALDDQQIFSAMPWNISASIRGSSAIPRSGRVDMMLSADQGRPRSRLVSASPLHGRGHPIALEGLKNLTSDVDYGGDEFGLTGPSSDYPEQVVQEPSIRVREALSTEGENFITFINERIVEKREQAHADLEHMSDALQVKAAADIEEITFEELLPPAENNKMIACQGFMMILGLGSKGMLSIQQPRYLGEINLKLTRKAKALRAVGVTDDEKSGDGDDIQEEDGIIDGDEAVDPQNVAEQPWAQDQEMQGHDAEDEQDGQFHEQFTAGHAAHEDDHDSLYDD</sequence>
<evidence type="ECO:0000259" key="4">
    <source>
        <dbReference type="Pfam" id="PF04825"/>
    </source>
</evidence>
<feature type="compositionally biased region" description="Basic and acidic residues" evidence="3">
    <location>
        <begin position="739"/>
        <end position="751"/>
    </location>
</feature>
<gene>
    <name evidence="5" type="ORF">G6011_07724</name>
</gene>
<comment type="caution">
    <text evidence="5">The sequence shown here is derived from an EMBL/GenBank/DDBJ whole genome shotgun (WGS) entry which is preliminary data.</text>
</comment>
<evidence type="ECO:0000313" key="5">
    <source>
        <dbReference type="EMBL" id="KAG9185180.1"/>
    </source>
</evidence>
<accession>A0AAD4F952</accession>
<dbReference type="PANTHER" id="PTHR12585:SF70">
    <property type="entry name" value="RAD21_REC8 N TERMINAL DOMAIN PROTEIN (AFU_ORTHOLOGUE AFUA_6G02900)"/>
    <property type="match status" value="1"/>
</dbReference>
<feature type="domain" description="Rad21/Rec8-like protein N-terminal" evidence="4">
    <location>
        <begin position="1"/>
        <end position="112"/>
    </location>
</feature>
<dbReference type="EMBL" id="JAANER010000011">
    <property type="protein sequence ID" value="KAG9185180.1"/>
    <property type="molecule type" value="Genomic_DNA"/>
</dbReference>
<reference evidence="5" key="1">
    <citation type="submission" date="2021-07" db="EMBL/GenBank/DDBJ databases">
        <title>Genome Resource of American Ginseng Black Spot Pathogen Alternaria panax.</title>
        <authorList>
            <person name="Qiu C."/>
            <person name="Wang W."/>
            <person name="Liu Z."/>
        </authorList>
    </citation>
    <scope>NUCLEOTIDE SEQUENCE</scope>
    <source>
        <strain evidence="5">BNCC115425</strain>
    </source>
</reference>
<name>A0AAD4F952_9PLEO</name>
<dbReference type="PANTHER" id="PTHR12585">
    <property type="entry name" value="SCC1 / RAD21 FAMILY MEMBER"/>
    <property type="match status" value="1"/>
</dbReference>
<evidence type="ECO:0000256" key="3">
    <source>
        <dbReference type="SAM" id="MobiDB-lite"/>
    </source>
</evidence>
<dbReference type="GO" id="GO:0030892">
    <property type="term" value="C:mitotic cohesin complex"/>
    <property type="evidence" value="ECO:0007669"/>
    <property type="project" value="TreeGrafter"/>
</dbReference>
<comment type="subcellular location">
    <subcellularLocation>
        <location evidence="1">Nucleus</location>
    </subcellularLocation>
</comment>
<dbReference type="Proteomes" id="UP001199106">
    <property type="component" value="Unassembled WGS sequence"/>
</dbReference>
<protein>
    <recommendedName>
        <fullName evidence="4">Rad21/Rec8-like protein N-terminal domain-containing protein</fullName>
    </recommendedName>
</protein>
<dbReference type="InterPro" id="IPR006910">
    <property type="entry name" value="Rad21_Rec8_N"/>
</dbReference>
<dbReference type="GO" id="GO:0003682">
    <property type="term" value="F:chromatin binding"/>
    <property type="evidence" value="ECO:0007669"/>
    <property type="project" value="TreeGrafter"/>
</dbReference>
<feature type="region of interest" description="Disordered" evidence="3">
    <location>
        <begin position="676"/>
        <end position="751"/>
    </location>
</feature>
<feature type="region of interest" description="Disordered" evidence="3">
    <location>
        <begin position="410"/>
        <end position="454"/>
    </location>
</feature>
<dbReference type="GO" id="GO:0007064">
    <property type="term" value="P:mitotic sister chromatid cohesion"/>
    <property type="evidence" value="ECO:0007669"/>
    <property type="project" value="TreeGrafter"/>
</dbReference>
<dbReference type="Pfam" id="PF04825">
    <property type="entry name" value="Rad21_Rec8_N"/>
    <property type="match status" value="1"/>
</dbReference>
<dbReference type="AlphaFoldDB" id="A0AAD4F952"/>
<dbReference type="CDD" id="cd21789">
    <property type="entry name" value="Rad21_Rec8_M_SpRec8p-like"/>
    <property type="match status" value="1"/>
</dbReference>
<evidence type="ECO:0000256" key="1">
    <source>
        <dbReference type="ARBA" id="ARBA00004123"/>
    </source>
</evidence>
<proteinExistence type="predicted"/>
<feature type="compositionally biased region" description="Basic and acidic residues" evidence="3">
    <location>
        <begin position="429"/>
        <end position="447"/>
    </location>
</feature>